<feature type="domain" description="DH" evidence="3">
    <location>
        <begin position="1"/>
        <end position="110"/>
    </location>
</feature>
<evidence type="ECO:0000313" key="5">
    <source>
        <dbReference type="WBParaSite" id="PDA_v2.g3764.t1"/>
    </source>
</evidence>
<protein>
    <submittedName>
        <fullName evidence="5">DH domain-containing protein</fullName>
    </submittedName>
</protein>
<dbReference type="SUPFAM" id="SSF48065">
    <property type="entry name" value="DBL homology domain (DH-domain)"/>
    <property type="match status" value="1"/>
</dbReference>
<dbReference type="Pfam" id="PF22697">
    <property type="entry name" value="SOS1_NGEF_PH"/>
    <property type="match status" value="1"/>
</dbReference>
<dbReference type="Gene3D" id="1.20.900.10">
    <property type="entry name" value="Dbl homology (DH) domain"/>
    <property type="match status" value="1"/>
</dbReference>
<dbReference type="InterPro" id="IPR001331">
    <property type="entry name" value="GDS_CDC24_CS"/>
</dbReference>
<dbReference type="InterPro" id="IPR001849">
    <property type="entry name" value="PH_domain"/>
</dbReference>
<dbReference type="PROSITE" id="PS50003">
    <property type="entry name" value="PH_DOMAIN"/>
    <property type="match status" value="1"/>
</dbReference>
<dbReference type="Gene3D" id="2.30.29.30">
    <property type="entry name" value="Pleckstrin-homology domain (PH domain)/Phosphotyrosine-binding domain (PTB)"/>
    <property type="match status" value="1"/>
</dbReference>
<accession>A0A914QJT1</accession>
<keyword evidence="4" id="KW-1185">Reference proteome</keyword>
<dbReference type="PROSITE" id="PS50010">
    <property type="entry name" value="DH_2"/>
    <property type="match status" value="1"/>
</dbReference>
<dbReference type="GO" id="GO:0005737">
    <property type="term" value="C:cytoplasm"/>
    <property type="evidence" value="ECO:0007669"/>
    <property type="project" value="TreeGrafter"/>
</dbReference>
<dbReference type="InterPro" id="IPR035899">
    <property type="entry name" value="DBL_dom_sf"/>
</dbReference>
<feature type="domain" description="PH" evidence="2">
    <location>
        <begin position="142"/>
        <end position="261"/>
    </location>
</feature>
<organism evidence="4 5">
    <name type="scientific">Panagrolaimus davidi</name>
    <dbReference type="NCBI Taxonomy" id="227884"/>
    <lineage>
        <taxon>Eukaryota</taxon>
        <taxon>Metazoa</taxon>
        <taxon>Ecdysozoa</taxon>
        <taxon>Nematoda</taxon>
        <taxon>Chromadorea</taxon>
        <taxon>Rhabditida</taxon>
        <taxon>Tylenchina</taxon>
        <taxon>Panagrolaimomorpha</taxon>
        <taxon>Panagrolaimoidea</taxon>
        <taxon>Panagrolaimidae</taxon>
        <taxon>Panagrolaimus</taxon>
    </lineage>
</organism>
<dbReference type="PROSITE" id="PS00741">
    <property type="entry name" value="DH_1"/>
    <property type="match status" value="1"/>
</dbReference>
<dbReference type="InterPro" id="IPR055251">
    <property type="entry name" value="SOS1_NGEF_PH"/>
</dbReference>
<evidence type="ECO:0000256" key="1">
    <source>
        <dbReference type="ARBA" id="ARBA00022658"/>
    </source>
</evidence>
<dbReference type="WBParaSite" id="PDA_v2.g3764.t1">
    <property type="protein sequence ID" value="PDA_v2.g3764.t1"/>
    <property type="gene ID" value="PDA_v2.g3764"/>
</dbReference>
<dbReference type="GO" id="GO:0005085">
    <property type="term" value="F:guanyl-nucleotide exchange factor activity"/>
    <property type="evidence" value="ECO:0007669"/>
    <property type="project" value="UniProtKB-KW"/>
</dbReference>
<dbReference type="Pfam" id="PF00621">
    <property type="entry name" value="RhoGEF"/>
    <property type="match status" value="1"/>
</dbReference>
<name>A0A914QJT1_9BILA</name>
<dbReference type="GO" id="GO:0035556">
    <property type="term" value="P:intracellular signal transduction"/>
    <property type="evidence" value="ECO:0007669"/>
    <property type="project" value="InterPro"/>
</dbReference>
<dbReference type="InterPro" id="IPR011993">
    <property type="entry name" value="PH-like_dom_sf"/>
</dbReference>
<dbReference type="AlphaFoldDB" id="A0A914QJT1"/>
<proteinExistence type="predicted"/>
<evidence type="ECO:0000259" key="3">
    <source>
        <dbReference type="PROSITE" id="PS50010"/>
    </source>
</evidence>
<evidence type="ECO:0000313" key="4">
    <source>
        <dbReference type="Proteomes" id="UP000887578"/>
    </source>
</evidence>
<evidence type="ECO:0000259" key="2">
    <source>
        <dbReference type="PROSITE" id="PS50003"/>
    </source>
</evidence>
<keyword evidence="1" id="KW-0344">Guanine-nucleotide releasing factor</keyword>
<dbReference type="PANTHER" id="PTHR45818">
    <property type="entry name" value="PROTEIN VAV"/>
    <property type="match status" value="1"/>
</dbReference>
<dbReference type="GO" id="GO:0016477">
    <property type="term" value="P:cell migration"/>
    <property type="evidence" value="ECO:0007669"/>
    <property type="project" value="TreeGrafter"/>
</dbReference>
<reference evidence="5" key="1">
    <citation type="submission" date="2022-11" db="UniProtKB">
        <authorList>
            <consortium name="WormBaseParasite"/>
        </authorList>
    </citation>
    <scope>IDENTIFICATION</scope>
</reference>
<sequence>MGIGDVFVKHKSQFLQYSIYCAQMDEARETLDFVEKTEPHARRKIQDLLKESKTDFRLQDLLSVPFQRLCKYHLLLQNIVDSTTEPSMERERLVAGLNACKDVVDFVNEAIRDDTNQKVIAHIERSIINMDAKGCDFYSYGRLKQDGVAKITDFSDNQSKAKQRYVFIFERILLICKKMKNEIFEFKASYVLSNYSIQDTQAESPTSTTKSTSTLNRLKSATRFDYNTFALVSSVNDHKIQIDLKSPAQKKIWKEAIEFSM</sequence>
<dbReference type="Proteomes" id="UP000887578">
    <property type="component" value="Unplaced"/>
</dbReference>
<dbReference type="PANTHER" id="PTHR45818:SF3">
    <property type="entry name" value="PROTEIN VAV"/>
    <property type="match status" value="1"/>
</dbReference>
<dbReference type="InterPro" id="IPR000219">
    <property type="entry name" value="DH_dom"/>
</dbReference>
<dbReference type="SUPFAM" id="SSF50729">
    <property type="entry name" value="PH domain-like"/>
    <property type="match status" value="1"/>
</dbReference>